<dbReference type="CDD" id="cd00130">
    <property type="entry name" value="PAS"/>
    <property type="match status" value="1"/>
</dbReference>
<dbReference type="Gene3D" id="3.30.450.40">
    <property type="match status" value="1"/>
</dbReference>
<reference evidence="13 14" key="1">
    <citation type="journal article" date="2016" name="Nat. Commun.">
        <title>Thousands of microbial genomes shed light on interconnected biogeochemical processes in an aquifer system.</title>
        <authorList>
            <person name="Anantharaman K."/>
            <person name="Brown C.T."/>
            <person name="Hug L.A."/>
            <person name="Sharon I."/>
            <person name="Castelle C.J."/>
            <person name="Probst A.J."/>
            <person name="Thomas B.C."/>
            <person name="Singh A."/>
            <person name="Wilkins M.J."/>
            <person name="Karaoz U."/>
            <person name="Brodie E.L."/>
            <person name="Williams K.H."/>
            <person name="Hubbard S.S."/>
            <person name="Banfield J.F."/>
        </authorList>
    </citation>
    <scope>NUCLEOTIDE SEQUENCE [LARGE SCALE GENOMIC DNA]</scope>
</reference>
<dbReference type="GO" id="GO:0016036">
    <property type="term" value="P:cellular response to phosphate starvation"/>
    <property type="evidence" value="ECO:0007669"/>
    <property type="project" value="TreeGrafter"/>
</dbReference>
<evidence type="ECO:0000259" key="9">
    <source>
        <dbReference type="PROSITE" id="PS50109"/>
    </source>
</evidence>
<dbReference type="EMBL" id="MGJN01000006">
    <property type="protein sequence ID" value="OGN07509.1"/>
    <property type="molecule type" value="Genomic_DNA"/>
</dbReference>
<dbReference type="SUPFAM" id="SSF55785">
    <property type="entry name" value="PYP-like sensor domain (PAS domain)"/>
    <property type="match status" value="1"/>
</dbReference>
<evidence type="ECO:0000256" key="4">
    <source>
        <dbReference type="ARBA" id="ARBA00022679"/>
    </source>
</evidence>
<feature type="domain" description="PAS" evidence="10">
    <location>
        <begin position="375"/>
        <end position="421"/>
    </location>
</feature>
<evidence type="ECO:0000259" key="11">
    <source>
        <dbReference type="PROSITE" id="PS50113"/>
    </source>
</evidence>
<dbReference type="InterPro" id="IPR003594">
    <property type="entry name" value="HATPase_dom"/>
</dbReference>
<evidence type="ECO:0000259" key="10">
    <source>
        <dbReference type="PROSITE" id="PS50112"/>
    </source>
</evidence>
<protein>
    <recommendedName>
        <fullName evidence="2">histidine kinase</fullName>
        <ecNumber evidence="2">2.7.13.3</ecNumber>
    </recommendedName>
</protein>
<dbReference type="SUPFAM" id="SSF47384">
    <property type="entry name" value="Homodimeric domain of signal transducing histidine kinase"/>
    <property type="match status" value="1"/>
</dbReference>
<feature type="domain" description="PAC" evidence="11">
    <location>
        <begin position="449"/>
        <end position="501"/>
    </location>
</feature>
<evidence type="ECO:0000313" key="13">
    <source>
        <dbReference type="EMBL" id="OGN07509.1"/>
    </source>
</evidence>
<keyword evidence="4" id="KW-0808">Transferase</keyword>
<dbReference type="AlphaFoldDB" id="A0A1F8F5H8"/>
<comment type="catalytic activity">
    <reaction evidence="1">
        <text>ATP + protein L-histidine = ADP + protein N-phospho-L-histidine.</text>
        <dbReference type="EC" id="2.7.13.3"/>
    </reaction>
</comment>
<accession>A0A1F8F5H8</accession>
<evidence type="ECO:0000256" key="2">
    <source>
        <dbReference type="ARBA" id="ARBA00012438"/>
    </source>
</evidence>
<dbReference type="Gene3D" id="1.10.287.130">
    <property type="match status" value="1"/>
</dbReference>
<dbReference type="CDD" id="cd00082">
    <property type="entry name" value="HisKA"/>
    <property type="match status" value="1"/>
</dbReference>
<dbReference type="InterPro" id="IPR036890">
    <property type="entry name" value="HATPase_C_sf"/>
</dbReference>
<dbReference type="Gene3D" id="3.30.565.10">
    <property type="entry name" value="Histidine kinase-like ATPase, C-terminal domain"/>
    <property type="match status" value="1"/>
</dbReference>
<feature type="domain" description="Histidine kinase" evidence="9">
    <location>
        <begin position="505"/>
        <end position="717"/>
    </location>
</feature>
<dbReference type="InterPro" id="IPR001610">
    <property type="entry name" value="PAC"/>
</dbReference>
<dbReference type="InterPro" id="IPR046342">
    <property type="entry name" value="CBS_dom_sf"/>
</dbReference>
<dbReference type="GO" id="GO:0004721">
    <property type="term" value="F:phosphoprotein phosphatase activity"/>
    <property type="evidence" value="ECO:0007669"/>
    <property type="project" value="TreeGrafter"/>
</dbReference>
<dbReference type="SMART" id="SM00086">
    <property type="entry name" value="PAC"/>
    <property type="match status" value="1"/>
</dbReference>
<dbReference type="Proteomes" id="UP000176834">
    <property type="component" value="Unassembled WGS sequence"/>
</dbReference>
<dbReference type="SUPFAM" id="SSF54631">
    <property type="entry name" value="CBS-domain pair"/>
    <property type="match status" value="1"/>
</dbReference>
<comment type="caution">
    <text evidence="13">The sequence shown here is derived from an EMBL/GenBank/DDBJ whole genome shotgun (WGS) entry which is preliminary data.</text>
</comment>
<keyword evidence="5" id="KW-0418">Kinase</keyword>
<dbReference type="SUPFAM" id="SSF55874">
    <property type="entry name" value="ATPase domain of HSP90 chaperone/DNA topoisomerase II/histidine kinase"/>
    <property type="match status" value="1"/>
</dbReference>
<keyword evidence="6" id="KW-0902">Two-component regulatory system</keyword>
<dbReference type="InterPro" id="IPR004358">
    <property type="entry name" value="Sig_transdc_His_kin-like_C"/>
</dbReference>
<dbReference type="Gene3D" id="3.30.450.20">
    <property type="entry name" value="PAS domain"/>
    <property type="match status" value="1"/>
</dbReference>
<dbReference type="SUPFAM" id="SSF55781">
    <property type="entry name" value="GAF domain-like"/>
    <property type="match status" value="1"/>
</dbReference>
<dbReference type="GO" id="GO:0005886">
    <property type="term" value="C:plasma membrane"/>
    <property type="evidence" value="ECO:0007669"/>
    <property type="project" value="TreeGrafter"/>
</dbReference>
<organism evidence="13 14">
    <name type="scientific">Candidatus Yanofskybacteria bacterium RIFCSPHIGHO2_02_FULL_38_22b</name>
    <dbReference type="NCBI Taxonomy" id="1802673"/>
    <lineage>
        <taxon>Bacteria</taxon>
        <taxon>Candidatus Yanofskyibacteriota</taxon>
    </lineage>
</organism>
<dbReference type="CDD" id="cd04586">
    <property type="entry name" value="CBS_pair_BON_assoc"/>
    <property type="match status" value="1"/>
</dbReference>
<dbReference type="Pfam" id="PF02518">
    <property type="entry name" value="HATPase_c"/>
    <property type="match status" value="1"/>
</dbReference>
<dbReference type="GO" id="GO:0000155">
    <property type="term" value="F:phosphorelay sensor kinase activity"/>
    <property type="evidence" value="ECO:0007669"/>
    <property type="project" value="InterPro"/>
</dbReference>
<keyword evidence="8" id="KW-0129">CBS domain</keyword>
<dbReference type="Pfam" id="PF00512">
    <property type="entry name" value="HisKA"/>
    <property type="match status" value="1"/>
</dbReference>
<dbReference type="InterPro" id="IPR000014">
    <property type="entry name" value="PAS"/>
</dbReference>
<dbReference type="SMART" id="SM00116">
    <property type="entry name" value="CBS"/>
    <property type="match status" value="2"/>
</dbReference>
<dbReference type="InterPro" id="IPR036097">
    <property type="entry name" value="HisK_dim/P_sf"/>
</dbReference>
<proteinExistence type="predicted"/>
<evidence type="ECO:0000259" key="12">
    <source>
        <dbReference type="PROSITE" id="PS51371"/>
    </source>
</evidence>
<dbReference type="PANTHER" id="PTHR45453">
    <property type="entry name" value="PHOSPHATE REGULON SENSOR PROTEIN PHOR"/>
    <property type="match status" value="1"/>
</dbReference>
<dbReference type="Gene3D" id="3.10.580.10">
    <property type="entry name" value="CBS-domain"/>
    <property type="match status" value="1"/>
</dbReference>
<name>A0A1F8F5H8_9BACT</name>
<dbReference type="InterPro" id="IPR050351">
    <property type="entry name" value="BphY/WalK/GraS-like"/>
</dbReference>
<evidence type="ECO:0000256" key="3">
    <source>
        <dbReference type="ARBA" id="ARBA00022553"/>
    </source>
</evidence>
<evidence type="ECO:0000256" key="6">
    <source>
        <dbReference type="ARBA" id="ARBA00023012"/>
    </source>
</evidence>
<dbReference type="EC" id="2.7.13.3" evidence="2"/>
<evidence type="ECO:0000256" key="1">
    <source>
        <dbReference type="ARBA" id="ARBA00000085"/>
    </source>
</evidence>
<dbReference type="SMART" id="SM00388">
    <property type="entry name" value="HisKA"/>
    <property type="match status" value="1"/>
</dbReference>
<dbReference type="SMART" id="SM00091">
    <property type="entry name" value="PAS"/>
    <property type="match status" value="1"/>
</dbReference>
<dbReference type="PROSITE" id="PS50113">
    <property type="entry name" value="PAC"/>
    <property type="match status" value="1"/>
</dbReference>
<dbReference type="PROSITE" id="PS51371">
    <property type="entry name" value="CBS"/>
    <property type="match status" value="2"/>
</dbReference>
<feature type="domain" description="CBS" evidence="12">
    <location>
        <begin position="10"/>
        <end position="69"/>
    </location>
</feature>
<dbReference type="InterPro" id="IPR003661">
    <property type="entry name" value="HisK_dim/P_dom"/>
</dbReference>
<dbReference type="InterPro" id="IPR005467">
    <property type="entry name" value="His_kinase_dom"/>
</dbReference>
<dbReference type="InterPro" id="IPR000700">
    <property type="entry name" value="PAS-assoc_C"/>
</dbReference>
<dbReference type="NCBIfam" id="TIGR00229">
    <property type="entry name" value="sensory_box"/>
    <property type="match status" value="1"/>
</dbReference>
<evidence type="ECO:0000313" key="14">
    <source>
        <dbReference type="Proteomes" id="UP000176834"/>
    </source>
</evidence>
<dbReference type="PROSITE" id="PS50112">
    <property type="entry name" value="PAS"/>
    <property type="match status" value="1"/>
</dbReference>
<evidence type="ECO:0000256" key="8">
    <source>
        <dbReference type="PROSITE-ProRule" id="PRU00703"/>
    </source>
</evidence>
<dbReference type="Pfam" id="PF00571">
    <property type="entry name" value="CBS"/>
    <property type="match status" value="2"/>
</dbReference>
<keyword evidence="7" id="KW-0472">Membrane</keyword>
<dbReference type="InterPro" id="IPR035965">
    <property type="entry name" value="PAS-like_dom_sf"/>
</dbReference>
<dbReference type="Pfam" id="PF13426">
    <property type="entry name" value="PAS_9"/>
    <property type="match status" value="1"/>
</dbReference>
<feature type="domain" description="CBS" evidence="12">
    <location>
        <begin position="99"/>
        <end position="157"/>
    </location>
</feature>
<dbReference type="PANTHER" id="PTHR45453:SF1">
    <property type="entry name" value="PHOSPHATE REGULON SENSOR PROTEIN PHOR"/>
    <property type="match status" value="1"/>
</dbReference>
<dbReference type="PROSITE" id="PS50109">
    <property type="entry name" value="HIS_KIN"/>
    <property type="match status" value="1"/>
</dbReference>
<dbReference type="PRINTS" id="PR00344">
    <property type="entry name" value="BCTRLSENSOR"/>
</dbReference>
<dbReference type="InterPro" id="IPR000644">
    <property type="entry name" value="CBS_dom"/>
</dbReference>
<sequence>MNPKIVSDIMTKEVVSVFPETSLFEAAKILYKNRFTGLPVVDHDSVLIGLVTEYDLINMESETPTHIPTLQKMFQTIPAEGGQEKEIEELFLLKVVDVMNPDPLVVSKDATLEETIKIFKEYHRVNPIPVIDSQKKIVGIVSRSDLVKFFTEFPVTMERFMPLVEKVIAKKADKLVTKSVALLEERYQLVNKISEIGRGETGEHFALFNKLISAITGAISIDQAMGEVVRIICSSTNWILGEIWAPHDRGLFLRFKHAWPVSDHELVKFIDYSRSFVFAPGEGMLGRIWLSKNPEWENDVSKTSESSFLKAKFAEESNIKAAFGFPVLDSGNNVIAIIVFFMQKANRRDEGFIRFISAVGKGLNLFLRYKLLEERIVLLQSAVGSSSQGILITNPDAEIIFANQAWENITGYTTDEIIGKNPNQLWGGHMPKDFYEKMWQTIKVDKKPFVGEVQNVKKDGTKYWQADYITPILDEYGEIKFFLSIEPDISDKKLKEQFKDEFVSIIGHQLRNPLISISWLIESMTKGADLSEDDKRKLQEIYTQNKSLHSFVEDLLMLSRAGKNNLDRQKVDLKDEVGAIVKEVQEQNPKVKISFSAKGRDLSMLVNRSMVIQVFANLIYNAAEYSDKEFGKADVKLEETGSGVLFSVHNNGPEIAEADKPKIFSKLFRSDVAKEYKKGGTGLGLFIAKSICNSFGWEISFESGAGQGTTFYVKIPI</sequence>
<evidence type="ECO:0000256" key="7">
    <source>
        <dbReference type="ARBA" id="ARBA00023136"/>
    </source>
</evidence>
<dbReference type="SMART" id="SM00387">
    <property type="entry name" value="HATPase_c"/>
    <property type="match status" value="1"/>
</dbReference>
<gene>
    <name evidence="13" type="ORF">A3B86_04685</name>
</gene>
<evidence type="ECO:0000256" key="5">
    <source>
        <dbReference type="ARBA" id="ARBA00022777"/>
    </source>
</evidence>
<keyword evidence="3" id="KW-0597">Phosphoprotein</keyword>
<dbReference type="InterPro" id="IPR029016">
    <property type="entry name" value="GAF-like_dom_sf"/>
</dbReference>